<evidence type="ECO:0000313" key="7">
    <source>
        <dbReference type="EMBL" id="MCX8522843.1"/>
    </source>
</evidence>
<evidence type="ECO:0000256" key="1">
    <source>
        <dbReference type="ARBA" id="ARBA00004141"/>
    </source>
</evidence>
<evidence type="ECO:0000256" key="2">
    <source>
        <dbReference type="ARBA" id="ARBA00022692"/>
    </source>
</evidence>
<feature type="transmembrane region" description="Helical" evidence="5">
    <location>
        <begin position="73"/>
        <end position="91"/>
    </location>
</feature>
<name>A0ABT3XL58_9FLAO</name>
<keyword evidence="4 5" id="KW-0472">Membrane</keyword>
<keyword evidence="8" id="KW-1185">Reference proteome</keyword>
<proteinExistence type="predicted"/>
<accession>A0ABT3XL58</accession>
<dbReference type="RefSeq" id="WP_267264158.1">
    <property type="nucleotide sequence ID" value="NZ_JAOVZW010000001.1"/>
</dbReference>
<comment type="caution">
    <text evidence="7">The sequence shown here is derived from an EMBL/GenBank/DDBJ whole genome shotgun (WGS) entry which is preliminary data.</text>
</comment>
<feature type="domain" description="Methylamine utilisation protein MauE" evidence="6">
    <location>
        <begin position="1"/>
        <end position="87"/>
    </location>
</feature>
<reference evidence="7" key="1">
    <citation type="submission" date="2022-10" db="EMBL/GenBank/DDBJ databases">
        <title>Chryseobacterium sp. nov., a novel bacterial species.</title>
        <authorList>
            <person name="Cao Y."/>
        </authorList>
    </citation>
    <scope>NUCLEOTIDE SEQUENCE</scope>
    <source>
        <strain evidence="7">CCTCC AB2015118</strain>
    </source>
</reference>
<dbReference type="EMBL" id="JAOVZW010000001">
    <property type="protein sequence ID" value="MCX8522843.1"/>
    <property type="molecule type" value="Genomic_DNA"/>
</dbReference>
<comment type="subcellular location">
    <subcellularLocation>
        <location evidence="1">Membrane</location>
        <topology evidence="1">Multi-pass membrane protein</topology>
    </subcellularLocation>
</comment>
<evidence type="ECO:0000259" key="6">
    <source>
        <dbReference type="Pfam" id="PF07291"/>
    </source>
</evidence>
<keyword evidence="2 5" id="KW-0812">Transmembrane</keyword>
<gene>
    <name evidence="7" type="ORF">OF897_02775</name>
</gene>
<evidence type="ECO:0000256" key="5">
    <source>
        <dbReference type="SAM" id="Phobius"/>
    </source>
</evidence>
<dbReference type="InterPro" id="IPR009908">
    <property type="entry name" value="Methylamine_util_MauE"/>
</dbReference>
<evidence type="ECO:0000256" key="4">
    <source>
        <dbReference type="ARBA" id="ARBA00023136"/>
    </source>
</evidence>
<dbReference type="Proteomes" id="UP001073122">
    <property type="component" value="Unassembled WGS sequence"/>
</dbReference>
<keyword evidence="3 5" id="KW-1133">Transmembrane helix</keyword>
<dbReference type="Pfam" id="PF07291">
    <property type="entry name" value="MauE"/>
    <property type="match status" value="1"/>
</dbReference>
<protein>
    <submittedName>
        <fullName evidence="7">DoxX family protein</fullName>
    </submittedName>
</protein>
<evidence type="ECO:0000256" key="3">
    <source>
        <dbReference type="ARBA" id="ARBA00022989"/>
    </source>
</evidence>
<feature type="transmembrane region" description="Helical" evidence="5">
    <location>
        <begin position="46"/>
        <end position="66"/>
    </location>
</feature>
<sequence length="125" mass="14156">MKIIKFIISLLFGLMFINAGLNKFLNYMPMPKPTPEQMKIFEAFNQLHWLMPLVGAVEVIGGLLFIFPKTRALGAIMILPVMVGIVLHVFTIDKSQMGMSIAGVLFLINIWMIIDNKDKYKALVK</sequence>
<organism evidence="7 8">
    <name type="scientific">Chryseobacterium formosus</name>
    <dbReference type="NCBI Taxonomy" id="1537363"/>
    <lineage>
        <taxon>Bacteria</taxon>
        <taxon>Pseudomonadati</taxon>
        <taxon>Bacteroidota</taxon>
        <taxon>Flavobacteriia</taxon>
        <taxon>Flavobacteriales</taxon>
        <taxon>Weeksellaceae</taxon>
        <taxon>Chryseobacterium group</taxon>
        <taxon>Chryseobacterium</taxon>
    </lineage>
</organism>
<feature type="transmembrane region" description="Helical" evidence="5">
    <location>
        <begin position="97"/>
        <end position="114"/>
    </location>
</feature>
<evidence type="ECO:0000313" key="8">
    <source>
        <dbReference type="Proteomes" id="UP001073122"/>
    </source>
</evidence>